<dbReference type="InterPro" id="IPR003593">
    <property type="entry name" value="AAA+_ATPase"/>
</dbReference>
<keyword evidence="7 9" id="KW-1133">Transmembrane helix</keyword>
<feature type="transmembrane region" description="Helical" evidence="9">
    <location>
        <begin position="56"/>
        <end position="77"/>
    </location>
</feature>
<dbReference type="SMART" id="SM00382">
    <property type="entry name" value="AAA"/>
    <property type="match status" value="1"/>
</dbReference>
<feature type="transmembrane region" description="Helical" evidence="9">
    <location>
        <begin position="135"/>
        <end position="154"/>
    </location>
</feature>
<proteinExistence type="predicted"/>
<dbReference type="GO" id="GO:0005524">
    <property type="term" value="F:ATP binding"/>
    <property type="evidence" value="ECO:0007669"/>
    <property type="project" value="UniProtKB-KW"/>
</dbReference>
<feature type="transmembrane region" description="Helical" evidence="9">
    <location>
        <begin position="160"/>
        <end position="178"/>
    </location>
</feature>
<evidence type="ECO:0000256" key="3">
    <source>
        <dbReference type="ARBA" id="ARBA00022475"/>
    </source>
</evidence>
<evidence type="ECO:0000313" key="12">
    <source>
        <dbReference type="EMBL" id="KEO85055.1"/>
    </source>
</evidence>
<dbReference type="Proteomes" id="UP000027931">
    <property type="component" value="Unassembled WGS sequence"/>
</dbReference>
<dbReference type="InterPro" id="IPR036640">
    <property type="entry name" value="ABC1_TM_sf"/>
</dbReference>
<evidence type="ECO:0000256" key="9">
    <source>
        <dbReference type="SAM" id="Phobius"/>
    </source>
</evidence>
<keyword evidence="3" id="KW-1003">Cell membrane</keyword>
<dbReference type="PROSITE" id="PS00211">
    <property type="entry name" value="ABC_TRANSPORTER_1"/>
    <property type="match status" value="1"/>
</dbReference>
<keyword evidence="5" id="KW-0547">Nucleotide-binding</keyword>
<dbReference type="RefSeq" id="WP_038083227.1">
    <property type="nucleotide sequence ID" value="NZ_JMIR01000001.1"/>
</dbReference>
<dbReference type="GO" id="GO:0016887">
    <property type="term" value="F:ATP hydrolysis activity"/>
    <property type="evidence" value="ECO:0007669"/>
    <property type="project" value="InterPro"/>
</dbReference>
<organism evidence="12 13">
    <name type="scientific">Tumebacillus flagellatus</name>
    <dbReference type="NCBI Taxonomy" id="1157490"/>
    <lineage>
        <taxon>Bacteria</taxon>
        <taxon>Bacillati</taxon>
        <taxon>Bacillota</taxon>
        <taxon>Bacilli</taxon>
        <taxon>Bacillales</taxon>
        <taxon>Alicyclobacillaceae</taxon>
        <taxon>Tumebacillus</taxon>
    </lineage>
</organism>
<evidence type="ECO:0000256" key="5">
    <source>
        <dbReference type="ARBA" id="ARBA00022741"/>
    </source>
</evidence>
<dbReference type="FunFam" id="1.20.1560.10:FF:000011">
    <property type="entry name" value="Multidrug ABC transporter ATP-binding protein"/>
    <property type="match status" value="1"/>
</dbReference>
<keyword evidence="13" id="KW-1185">Reference proteome</keyword>
<comment type="caution">
    <text evidence="12">The sequence shown here is derived from an EMBL/GenBank/DDBJ whole genome shotgun (WGS) entry which is preliminary data.</text>
</comment>
<evidence type="ECO:0000256" key="2">
    <source>
        <dbReference type="ARBA" id="ARBA00022448"/>
    </source>
</evidence>
<evidence type="ECO:0000259" key="10">
    <source>
        <dbReference type="PROSITE" id="PS50893"/>
    </source>
</evidence>
<dbReference type="FunFam" id="3.40.50.300:FF:000221">
    <property type="entry name" value="Multidrug ABC transporter ATP-binding protein"/>
    <property type="match status" value="1"/>
</dbReference>
<dbReference type="EMBL" id="JMIR01000001">
    <property type="protein sequence ID" value="KEO85055.1"/>
    <property type="molecule type" value="Genomic_DNA"/>
</dbReference>
<evidence type="ECO:0000256" key="1">
    <source>
        <dbReference type="ARBA" id="ARBA00004651"/>
    </source>
</evidence>
<name>A0A074LWQ9_9BACL</name>
<dbReference type="PANTHER" id="PTHR43394">
    <property type="entry name" value="ATP-DEPENDENT PERMEASE MDL1, MITOCHONDRIAL"/>
    <property type="match status" value="1"/>
</dbReference>
<evidence type="ECO:0000256" key="4">
    <source>
        <dbReference type="ARBA" id="ARBA00022692"/>
    </source>
</evidence>
<keyword evidence="2" id="KW-0813">Transport</keyword>
<evidence type="ECO:0000256" key="6">
    <source>
        <dbReference type="ARBA" id="ARBA00022840"/>
    </source>
</evidence>
<dbReference type="SUPFAM" id="SSF52540">
    <property type="entry name" value="P-loop containing nucleoside triphosphate hydrolases"/>
    <property type="match status" value="1"/>
</dbReference>
<dbReference type="STRING" id="1157490.EL26_00375"/>
<protein>
    <submittedName>
        <fullName evidence="12">Multidrug ABC transporter ATPase</fullName>
    </submittedName>
</protein>
<dbReference type="InterPro" id="IPR011527">
    <property type="entry name" value="ABC1_TM_dom"/>
</dbReference>
<reference evidence="12 13" key="1">
    <citation type="journal article" date="2013" name="Int. J. Syst. Evol. Microbiol.">
        <title>Tumebacillus flagellatus sp. nov., an alpha-amylase/pullulanase-producing bacterium isolated from cassava wastewater.</title>
        <authorList>
            <person name="Wang Q."/>
            <person name="Xie N."/>
            <person name="Qin Y."/>
            <person name="Shen N."/>
            <person name="Zhu J."/>
            <person name="Mi H."/>
            <person name="Huang R."/>
        </authorList>
    </citation>
    <scope>NUCLEOTIDE SEQUENCE [LARGE SCALE GENOMIC DNA]</scope>
    <source>
        <strain evidence="12 13">GST4</strain>
    </source>
</reference>
<dbReference type="GO" id="GO:0015421">
    <property type="term" value="F:ABC-type oligopeptide transporter activity"/>
    <property type="evidence" value="ECO:0007669"/>
    <property type="project" value="TreeGrafter"/>
</dbReference>
<dbReference type="Pfam" id="PF00664">
    <property type="entry name" value="ABC_membrane"/>
    <property type="match status" value="1"/>
</dbReference>
<dbReference type="InterPro" id="IPR003439">
    <property type="entry name" value="ABC_transporter-like_ATP-bd"/>
</dbReference>
<dbReference type="AlphaFoldDB" id="A0A074LWQ9"/>
<dbReference type="CDD" id="cd18541">
    <property type="entry name" value="ABC_6TM_TmrB_like"/>
    <property type="match status" value="1"/>
</dbReference>
<comment type="subcellular location">
    <subcellularLocation>
        <location evidence="1">Cell membrane</location>
        <topology evidence="1">Multi-pass membrane protein</topology>
    </subcellularLocation>
</comment>
<feature type="transmembrane region" description="Helical" evidence="9">
    <location>
        <begin position="18"/>
        <end position="36"/>
    </location>
</feature>
<dbReference type="PROSITE" id="PS50893">
    <property type="entry name" value="ABC_TRANSPORTER_2"/>
    <property type="match status" value="1"/>
</dbReference>
<dbReference type="eggNOG" id="COG1132">
    <property type="taxonomic scope" value="Bacteria"/>
</dbReference>
<dbReference type="InterPro" id="IPR027417">
    <property type="entry name" value="P-loop_NTPase"/>
</dbReference>
<keyword evidence="4 9" id="KW-0812">Transmembrane</keyword>
<dbReference type="InterPro" id="IPR039421">
    <property type="entry name" value="Type_1_exporter"/>
</dbReference>
<dbReference type="InterPro" id="IPR017871">
    <property type="entry name" value="ABC_transporter-like_CS"/>
</dbReference>
<evidence type="ECO:0000313" key="13">
    <source>
        <dbReference type="Proteomes" id="UP000027931"/>
    </source>
</evidence>
<gene>
    <name evidence="12" type="ORF">EL26_00375</name>
</gene>
<dbReference type="GO" id="GO:0005886">
    <property type="term" value="C:plasma membrane"/>
    <property type="evidence" value="ECO:0007669"/>
    <property type="project" value="UniProtKB-SubCell"/>
</dbReference>
<feature type="transmembrane region" description="Helical" evidence="9">
    <location>
        <begin position="247"/>
        <end position="268"/>
    </location>
</feature>
<feature type="domain" description="ABC transmembrane type-1" evidence="11">
    <location>
        <begin position="19"/>
        <end position="303"/>
    </location>
</feature>
<accession>A0A074LWQ9</accession>
<dbReference type="OrthoDB" id="1240423at2"/>
<evidence type="ECO:0000256" key="8">
    <source>
        <dbReference type="ARBA" id="ARBA00023136"/>
    </source>
</evidence>
<dbReference type="Pfam" id="PF00005">
    <property type="entry name" value="ABC_tran"/>
    <property type="match status" value="1"/>
</dbReference>
<evidence type="ECO:0000256" key="7">
    <source>
        <dbReference type="ARBA" id="ARBA00022989"/>
    </source>
</evidence>
<keyword evidence="8 9" id="KW-0472">Membrane</keyword>
<sequence length="586" mass="65883">MKNFLTLKEFLAAHKKQYFLGIFWVFFVDLIGMITPKILGHFTDDLKAGILDRAGIWKYVGIIVAVAALTAVSRYFWRIYIMGTARTSEVYMRDKLYSHLQTLSPNFFNHNKTGDLMAHATNDLNAIRMALGPGFLSFIDPMFVLTFTLFMMIYTVGWQLTVFALAPMPFLIVVSRMFGKVIHKRFTEVQQSFGTLSDRVQESFAGARVVKTFVQEDAEIAKFTAQNTVNFKTNLKLARVNGIYNPLVQLVSTISFLIALSYGGILVVRGSITLGEFISFNTYLALMTWPMMAIGQVINIWQRASASMERINTIMTTKPEIYDEPDMIADKSDLEGSIELRNLTFTYPGSHRPVLRNLNVHVPAGKKVAIIGRTGSGKTTLLNLLLRMYNPERGQMFVDGVDINRIPLATLRENIGYVPQENFLFSKSIRDNIAFSGNGSYPQAQVEAAAALSQVHSNIIDFPEGYETMLGERGVTLSGGQKQRVSIARAVIKNPKILILDDSLSAVDTHTEEEILRGLKEIMQGRTSLIIAHRISTIKDADEILVLDDGEIIERGTHDELLDNRGLYFELYQKQLLEEQIAQSND</sequence>
<keyword evidence="6" id="KW-0067">ATP-binding</keyword>
<evidence type="ECO:0000259" key="11">
    <source>
        <dbReference type="PROSITE" id="PS50929"/>
    </source>
</evidence>
<feature type="transmembrane region" description="Helical" evidence="9">
    <location>
        <begin position="280"/>
        <end position="301"/>
    </location>
</feature>
<dbReference type="Gene3D" id="1.20.1560.10">
    <property type="entry name" value="ABC transporter type 1, transmembrane domain"/>
    <property type="match status" value="1"/>
</dbReference>
<dbReference type="PANTHER" id="PTHR43394:SF1">
    <property type="entry name" value="ATP-BINDING CASSETTE SUB-FAMILY B MEMBER 10, MITOCHONDRIAL"/>
    <property type="match status" value="1"/>
</dbReference>
<feature type="domain" description="ABC transporter" evidence="10">
    <location>
        <begin position="338"/>
        <end position="574"/>
    </location>
</feature>
<dbReference type="Gene3D" id="3.40.50.300">
    <property type="entry name" value="P-loop containing nucleotide triphosphate hydrolases"/>
    <property type="match status" value="1"/>
</dbReference>
<dbReference type="SUPFAM" id="SSF90123">
    <property type="entry name" value="ABC transporter transmembrane region"/>
    <property type="match status" value="1"/>
</dbReference>
<dbReference type="PROSITE" id="PS50929">
    <property type="entry name" value="ABC_TM1F"/>
    <property type="match status" value="1"/>
</dbReference>